<dbReference type="RefSeq" id="WP_132420287.1">
    <property type="nucleotide sequence ID" value="NZ_SKFG01000039.1"/>
</dbReference>
<dbReference type="OrthoDB" id="1137593at2"/>
<dbReference type="Pfam" id="PF25873">
    <property type="entry name" value="WHD_MalT"/>
    <property type="match status" value="1"/>
</dbReference>
<dbReference type="SUPFAM" id="SSF52540">
    <property type="entry name" value="P-loop containing nucleoside triphosphate hydrolases"/>
    <property type="match status" value="1"/>
</dbReference>
<dbReference type="InterPro" id="IPR027417">
    <property type="entry name" value="P-loop_NTPase"/>
</dbReference>
<dbReference type="Pfam" id="PF17874">
    <property type="entry name" value="TPR_MalT"/>
    <property type="match status" value="1"/>
</dbReference>
<dbReference type="SUPFAM" id="SSF48452">
    <property type="entry name" value="TPR-like"/>
    <property type="match status" value="1"/>
</dbReference>
<dbReference type="InterPro" id="IPR000792">
    <property type="entry name" value="Tscrpt_reg_LuxR_C"/>
</dbReference>
<dbReference type="GO" id="GO:0006355">
    <property type="term" value="P:regulation of DNA-templated transcription"/>
    <property type="evidence" value="ECO:0007669"/>
    <property type="project" value="InterPro"/>
</dbReference>
<keyword evidence="1" id="KW-0805">Transcription regulation</keyword>
<dbReference type="GO" id="GO:0003677">
    <property type="term" value="F:DNA binding"/>
    <property type="evidence" value="ECO:0007669"/>
    <property type="project" value="UniProtKB-KW"/>
</dbReference>
<keyword evidence="2" id="KW-0238">DNA-binding</keyword>
<evidence type="ECO:0000256" key="1">
    <source>
        <dbReference type="ARBA" id="ARBA00023015"/>
    </source>
</evidence>
<dbReference type="InterPro" id="IPR016032">
    <property type="entry name" value="Sig_transdc_resp-reg_C-effctor"/>
</dbReference>
<dbReference type="Gene3D" id="3.40.50.300">
    <property type="entry name" value="P-loop containing nucleotide triphosphate hydrolases"/>
    <property type="match status" value="1"/>
</dbReference>
<evidence type="ECO:0000313" key="6">
    <source>
        <dbReference type="Proteomes" id="UP000295418"/>
    </source>
</evidence>
<evidence type="ECO:0000313" key="5">
    <source>
        <dbReference type="EMBL" id="TCZ72152.1"/>
    </source>
</evidence>
<dbReference type="Gene3D" id="1.10.10.10">
    <property type="entry name" value="Winged helix-like DNA-binding domain superfamily/Winged helix DNA-binding domain"/>
    <property type="match status" value="1"/>
</dbReference>
<dbReference type="SMART" id="SM00421">
    <property type="entry name" value="HTH_LUXR"/>
    <property type="match status" value="1"/>
</dbReference>
<dbReference type="EMBL" id="SKFG01000039">
    <property type="protein sequence ID" value="TCZ72152.1"/>
    <property type="molecule type" value="Genomic_DNA"/>
</dbReference>
<dbReference type="Proteomes" id="UP000295418">
    <property type="component" value="Unassembled WGS sequence"/>
</dbReference>
<dbReference type="InterPro" id="IPR011990">
    <property type="entry name" value="TPR-like_helical_dom_sf"/>
</dbReference>
<sequence length="884" mass="99219">MFTTILSTKLFIPVPRSKAVLRPRLVEFLNEGINRKLTLVSASTGYGKTTLVSEWLTTNPQPAAWLSLEEADNEPLRFLTYFVAALQTIEQDFGKNLISLLQSSQPPPIEIIITILINEITALSYPFLLVLDDYHVIDATAIDNALSILLERMPSQMHLVIITREEPRLPLARLRVRNQLTEVRAKDLRLSPSEVGEFCERVMGLKLTSENIALLASRTEGWVAGLQLAGLSMQGHQDPNSFIQSFSGNHQYIVDYLIDEVINKQSIHVQTFLLHTSILDRLCGSLCDAVMRGGDGENLSSTSGQEILEFLDRSNLFVIPLDNEKRWYRYHHLFAELLRNRLHQGVVTASDLYIRASIWFEEHDLEIEAFHYAAIAKDTKRAARLVEGKGMPLIFRGVVAPVLKWLDSLPSAELDAIPSMWIMYASALLMAGQLDGVEQKLQAAEKALNGIELNDQTKDLIGHIAAVRATLSVNSNQAETIITESLRALEYLHPDNLPIRTSTLWTMGFAYQLQGNRISAGKAYAEVLAISQKIGHVIITITSTLGLGNIQEKENMLYLAAESYREVITLATDPLPLVAYEAKMCLGRLYYEWNDLDNALLYARQSIHDAKQFEMIDRVIAGEVLLAKVMLGRGEMSGAATILEKVELLSLQHKLVHQIPRIAALQVDLFLHQNNLLAAEQLAKRHELRLKLAQVHLMQGNTSSALSILDPLRVHMEEKGLKDEHLQVLILQAVVLHAHGHKSKSKQFTIHALKAAESGGFIRIFVDLGIPMRNLLHEVADQVRMTDYLAKLLGAFDEMEQHRGVKSNQLLTNSANLLIEPLSERELEVLYLIAQGHSNNEISKKLFIALPTVKGHNRIIFEKLQVKRRTEAVARARELGLLKE</sequence>
<feature type="domain" description="HTH luxR-type" evidence="4">
    <location>
        <begin position="815"/>
        <end position="880"/>
    </location>
</feature>
<dbReference type="InterPro" id="IPR036388">
    <property type="entry name" value="WH-like_DNA-bd_sf"/>
</dbReference>
<dbReference type="PANTHER" id="PTHR44688">
    <property type="entry name" value="DNA-BINDING TRANSCRIPTIONAL ACTIVATOR DEVR_DOSR"/>
    <property type="match status" value="1"/>
</dbReference>
<name>A0A4R4E149_9BACL</name>
<reference evidence="5 6" key="1">
    <citation type="submission" date="2019-03" db="EMBL/GenBank/DDBJ databases">
        <authorList>
            <person name="Kim M.K.M."/>
        </authorList>
    </citation>
    <scope>NUCLEOTIDE SEQUENCE [LARGE SCALE GENOMIC DNA]</scope>
    <source>
        <strain evidence="5 6">18JY21-1</strain>
    </source>
</reference>
<evidence type="ECO:0000259" key="4">
    <source>
        <dbReference type="PROSITE" id="PS50043"/>
    </source>
</evidence>
<protein>
    <submittedName>
        <fullName evidence="5">LuxR family transcriptional regulator</fullName>
    </submittedName>
</protein>
<keyword evidence="6" id="KW-1185">Reference proteome</keyword>
<proteinExistence type="predicted"/>
<dbReference type="Gene3D" id="1.25.40.10">
    <property type="entry name" value="Tetratricopeptide repeat domain"/>
    <property type="match status" value="1"/>
</dbReference>
<organism evidence="5 6">
    <name type="scientific">Paenibacillus albiflavus</name>
    <dbReference type="NCBI Taxonomy" id="2545760"/>
    <lineage>
        <taxon>Bacteria</taxon>
        <taxon>Bacillati</taxon>
        <taxon>Bacillota</taxon>
        <taxon>Bacilli</taxon>
        <taxon>Bacillales</taxon>
        <taxon>Paenibacillaceae</taxon>
        <taxon>Paenibacillus</taxon>
    </lineage>
</organism>
<dbReference type="InterPro" id="IPR059106">
    <property type="entry name" value="WHD_MalT"/>
</dbReference>
<evidence type="ECO:0000256" key="3">
    <source>
        <dbReference type="ARBA" id="ARBA00023163"/>
    </source>
</evidence>
<dbReference type="CDD" id="cd06170">
    <property type="entry name" value="LuxR_C_like"/>
    <property type="match status" value="1"/>
</dbReference>
<dbReference type="PANTHER" id="PTHR44688:SF16">
    <property type="entry name" value="DNA-BINDING TRANSCRIPTIONAL ACTIVATOR DEVR_DOSR"/>
    <property type="match status" value="1"/>
</dbReference>
<comment type="caution">
    <text evidence="5">The sequence shown here is derived from an EMBL/GenBank/DDBJ whole genome shotgun (WGS) entry which is preliminary data.</text>
</comment>
<keyword evidence="3" id="KW-0804">Transcription</keyword>
<dbReference type="InterPro" id="IPR041617">
    <property type="entry name" value="TPR_MalT"/>
</dbReference>
<dbReference type="PROSITE" id="PS50043">
    <property type="entry name" value="HTH_LUXR_2"/>
    <property type="match status" value="1"/>
</dbReference>
<accession>A0A4R4E149</accession>
<dbReference type="SUPFAM" id="SSF46894">
    <property type="entry name" value="C-terminal effector domain of the bipartite response regulators"/>
    <property type="match status" value="1"/>
</dbReference>
<evidence type="ECO:0000256" key="2">
    <source>
        <dbReference type="ARBA" id="ARBA00023125"/>
    </source>
</evidence>
<dbReference type="PRINTS" id="PR00038">
    <property type="entry name" value="HTHLUXR"/>
</dbReference>
<gene>
    <name evidence="5" type="ORF">E0485_22415</name>
</gene>
<dbReference type="AlphaFoldDB" id="A0A4R4E149"/>
<dbReference type="Pfam" id="PF00196">
    <property type="entry name" value="GerE"/>
    <property type="match status" value="1"/>
</dbReference>